<comment type="caution">
    <text evidence="1">The sequence shown here is derived from an EMBL/GenBank/DDBJ whole genome shotgun (WGS) entry which is preliminary data.</text>
</comment>
<name>A0A6N7XLL7_9FIRM</name>
<dbReference type="EMBL" id="VUNA01000011">
    <property type="protein sequence ID" value="MST70955.1"/>
    <property type="molecule type" value="Genomic_DNA"/>
</dbReference>
<sequence>MLEMLLMQYEDQFGEAFPLADLQEKSEIEVINILYDCVQNNTPYEAGMEVLENRFGDAPGMSK</sequence>
<gene>
    <name evidence="1" type="ORF">FYJ65_06360</name>
</gene>
<dbReference type="Proteomes" id="UP000469424">
    <property type="component" value="Unassembled WGS sequence"/>
</dbReference>
<evidence type="ECO:0000313" key="1">
    <source>
        <dbReference type="EMBL" id="MST70955.1"/>
    </source>
</evidence>
<keyword evidence="2" id="KW-1185">Reference proteome</keyword>
<dbReference type="RefSeq" id="WP_154554518.1">
    <property type="nucleotide sequence ID" value="NZ_VUNA01000011.1"/>
</dbReference>
<proteinExistence type="predicted"/>
<reference evidence="1 2" key="1">
    <citation type="submission" date="2019-08" db="EMBL/GenBank/DDBJ databases">
        <title>In-depth cultivation of the pig gut microbiome towards novel bacterial diversity and tailored functional studies.</title>
        <authorList>
            <person name="Wylensek D."/>
            <person name="Hitch T.C.A."/>
            <person name="Clavel T."/>
        </authorList>
    </citation>
    <scope>NUCLEOTIDE SEQUENCE [LARGE SCALE GENOMIC DNA]</scope>
    <source>
        <strain evidence="1 2">WCA-MUC-591-APC-4B</strain>
    </source>
</reference>
<organism evidence="1 2">
    <name type="scientific">Mogibacterium kristiansenii</name>
    <dbReference type="NCBI Taxonomy" id="2606708"/>
    <lineage>
        <taxon>Bacteria</taxon>
        <taxon>Bacillati</taxon>
        <taxon>Bacillota</taxon>
        <taxon>Clostridia</taxon>
        <taxon>Peptostreptococcales</taxon>
        <taxon>Anaerovoracaceae</taxon>
        <taxon>Mogibacterium</taxon>
    </lineage>
</organism>
<protein>
    <submittedName>
        <fullName evidence="1">Uncharacterized protein</fullName>
    </submittedName>
</protein>
<dbReference type="AlphaFoldDB" id="A0A6N7XLL7"/>
<evidence type="ECO:0000313" key="2">
    <source>
        <dbReference type="Proteomes" id="UP000469424"/>
    </source>
</evidence>
<accession>A0A6N7XLL7</accession>